<dbReference type="SUPFAM" id="SSF53756">
    <property type="entry name" value="UDP-Glycosyltransferase/glycogen phosphorylase"/>
    <property type="match status" value="1"/>
</dbReference>
<keyword evidence="4" id="KW-1185">Reference proteome</keyword>
<dbReference type="Gene3D" id="3.40.50.2000">
    <property type="entry name" value="Glycogen Phosphorylase B"/>
    <property type="match status" value="2"/>
</dbReference>
<accession>A0A830FBQ2</accession>
<protein>
    <submittedName>
        <fullName evidence="3">Uncharacterized protein</fullName>
    </submittedName>
</protein>
<comment type="caution">
    <text evidence="3">The sequence shown here is derived from an EMBL/GenBank/DDBJ whole genome shotgun (WGS) entry which is preliminary data.</text>
</comment>
<dbReference type="EMBL" id="BMPF01000003">
    <property type="protein sequence ID" value="GGL38232.1"/>
    <property type="molecule type" value="Genomic_DNA"/>
</dbReference>
<dbReference type="Proteomes" id="UP000628840">
    <property type="component" value="Unassembled WGS sequence"/>
</dbReference>
<dbReference type="CDD" id="cd03801">
    <property type="entry name" value="GT4_PimA-like"/>
    <property type="match status" value="1"/>
</dbReference>
<dbReference type="Pfam" id="PF13439">
    <property type="entry name" value="Glyco_transf_4"/>
    <property type="match status" value="1"/>
</dbReference>
<evidence type="ECO:0000259" key="2">
    <source>
        <dbReference type="Pfam" id="PF13439"/>
    </source>
</evidence>
<evidence type="ECO:0000313" key="3">
    <source>
        <dbReference type="EMBL" id="GGL38232.1"/>
    </source>
</evidence>
<dbReference type="PANTHER" id="PTHR45947">
    <property type="entry name" value="SULFOQUINOVOSYL TRANSFERASE SQD2"/>
    <property type="match status" value="1"/>
</dbReference>
<reference evidence="3 4" key="1">
    <citation type="journal article" date="2019" name="Int. J. Syst. Evol. Microbiol.">
        <title>The Global Catalogue of Microorganisms (GCM) 10K type strain sequencing project: providing services to taxonomists for standard genome sequencing and annotation.</title>
        <authorList>
            <consortium name="The Broad Institute Genomics Platform"/>
            <consortium name="The Broad Institute Genome Sequencing Center for Infectious Disease"/>
            <person name="Wu L."/>
            <person name="Ma J."/>
        </authorList>
    </citation>
    <scope>NUCLEOTIDE SEQUENCE [LARGE SCALE GENOMIC DNA]</scope>
    <source>
        <strain evidence="3 4">JCM 19585</strain>
    </source>
</reference>
<dbReference type="RefSeq" id="WP_188883826.1">
    <property type="nucleotide sequence ID" value="NZ_BMPF01000003.1"/>
</dbReference>
<organism evidence="3 4">
    <name type="scientific">Halarchaeum grantii</name>
    <dbReference type="NCBI Taxonomy" id="1193105"/>
    <lineage>
        <taxon>Archaea</taxon>
        <taxon>Methanobacteriati</taxon>
        <taxon>Methanobacteriota</taxon>
        <taxon>Stenosarchaea group</taxon>
        <taxon>Halobacteria</taxon>
        <taxon>Halobacteriales</taxon>
        <taxon>Halobacteriaceae</taxon>
    </lineage>
</organism>
<dbReference type="GO" id="GO:0016757">
    <property type="term" value="F:glycosyltransferase activity"/>
    <property type="evidence" value="ECO:0007669"/>
    <property type="project" value="InterPro"/>
</dbReference>
<proteinExistence type="predicted"/>
<dbReference type="InterPro" id="IPR050194">
    <property type="entry name" value="Glycosyltransferase_grp1"/>
</dbReference>
<dbReference type="InterPro" id="IPR001296">
    <property type="entry name" value="Glyco_trans_1"/>
</dbReference>
<dbReference type="OrthoDB" id="132546at2157"/>
<feature type="domain" description="Glycosyl transferase family 1" evidence="1">
    <location>
        <begin position="212"/>
        <end position="376"/>
    </location>
</feature>
<name>A0A830FBQ2_9EURY</name>
<dbReference type="AlphaFoldDB" id="A0A830FBQ2"/>
<dbReference type="PANTHER" id="PTHR45947:SF3">
    <property type="entry name" value="SULFOQUINOVOSYL TRANSFERASE SQD2"/>
    <property type="match status" value="1"/>
</dbReference>
<gene>
    <name evidence="3" type="ORF">GCM10009037_22320</name>
</gene>
<dbReference type="InterPro" id="IPR028098">
    <property type="entry name" value="Glyco_trans_4-like_N"/>
</dbReference>
<dbReference type="Pfam" id="PF00534">
    <property type="entry name" value="Glycos_transf_1"/>
    <property type="match status" value="1"/>
</dbReference>
<sequence length="403" mass="45201">MSEADADAADYRALAVAVEHPSHVFQVRTPFNHRSLDALCEAGVGLDVVSPSPIAPPVGPYSEYRHVPRTERWGRYRVHYPRFLYALPKSRFYHVSGNSMRRRLSSFVPETFETPHDVVHTCGVYLDGYGALDYCRDNDVPLVAMTHAGDLRNYDSFTDDVQARIRETIDYASRVLTVSDELAAVARRFAPASKVETVPIGEDPSKFPTDRREAIRRELGLDPDTKVLLYVGRFEAAKGVRELVAALNQLEREDVYLAAIGHDGDLRWWFVNELGEMHHGTHAFWRMDPVAVRRWHVAADLLVHPSHTEARPTVMYEAMAAETPILGTAVGGVPEMVADGETGILVPPRDADALADAIDALLDSPDGLRAMGERGHRRLLANDWTWARHAERVREIHRDVMAE</sequence>
<feature type="domain" description="Glycosyltransferase subfamily 4-like N-terminal" evidence="2">
    <location>
        <begin position="38"/>
        <end position="205"/>
    </location>
</feature>
<evidence type="ECO:0000259" key="1">
    <source>
        <dbReference type="Pfam" id="PF00534"/>
    </source>
</evidence>
<evidence type="ECO:0000313" key="4">
    <source>
        <dbReference type="Proteomes" id="UP000628840"/>
    </source>
</evidence>